<keyword evidence="2 5" id="KW-0812">Transmembrane</keyword>
<dbReference type="GO" id="GO:0005886">
    <property type="term" value="C:plasma membrane"/>
    <property type="evidence" value="ECO:0007669"/>
    <property type="project" value="UniProtKB-ARBA"/>
</dbReference>
<dbReference type="InterPro" id="IPR003339">
    <property type="entry name" value="ABC/ECF_trnsptr_transmembrane"/>
</dbReference>
<reference evidence="6 7" key="1">
    <citation type="submission" date="2021-11" db="EMBL/GenBank/DDBJ databases">
        <title>Lacrimispora sp. nov. NSJ-141 isolated from human feces.</title>
        <authorList>
            <person name="Abdugheni R."/>
        </authorList>
    </citation>
    <scope>NUCLEOTIDE SEQUENCE [LARGE SCALE GENOMIC DNA]</scope>
    <source>
        <strain evidence="6 7">NSJ-141</strain>
    </source>
</reference>
<organism evidence="6 7">
    <name type="scientific">Lientehia hominis</name>
    <dbReference type="NCBI Taxonomy" id="2897778"/>
    <lineage>
        <taxon>Bacteria</taxon>
        <taxon>Bacillati</taxon>
        <taxon>Bacillota</taxon>
        <taxon>Clostridia</taxon>
        <taxon>Lachnospirales</taxon>
        <taxon>Lachnospiraceae</taxon>
        <taxon>Lientehia</taxon>
    </lineage>
</organism>
<comment type="subcellular location">
    <subcellularLocation>
        <location evidence="1">Membrane</location>
        <topology evidence="1">Multi-pass membrane protein</topology>
    </subcellularLocation>
</comment>
<dbReference type="RefSeq" id="WP_231061483.1">
    <property type="nucleotide sequence ID" value="NZ_JAJNOR010000001.1"/>
</dbReference>
<evidence type="ECO:0000256" key="4">
    <source>
        <dbReference type="ARBA" id="ARBA00023136"/>
    </source>
</evidence>
<evidence type="ECO:0000256" key="2">
    <source>
        <dbReference type="ARBA" id="ARBA00022692"/>
    </source>
</evidence>
<keyword evidence="4 5" id="KW-0472">Membrane</keyword>
<feature type="transmembrane region" description="Helical" evidence="5">
    <location>
        <begin position="211"/>
        <end position="232"/>
    </location>
</feature>
<sequence>MTDRFHVKKPLYPIFSIAAAALTLIGALLLARTIWGTVFVAGVYLLLCCFGYARTCLRLLPFLLVYLGVFSLIFYFAGGRNAVFAWQMGNRLAGVAVAAIPGLSLPPVHLVRSLTSFNCPRLLTLGMLITMSFIPVLSAEIRQVKNAMRTRGVTSVLSPVLFYRAFLIPLLVRLVNISDTLALSVETRGFTAGGAFTVYHPVSLKSRDVCFGVLFLVLFLGGIAAPALGVAVL</sequence>
<dbReference type="Proteomes" id="UP001299265">
    <property type="component" value="Unassembled WGS sequence"/>
</dbReference>
<proteinExistence type="predicted"/>
<evidence type="ECO:0000313" key="7">
    <source>
        <dbReference type="Proteomes" id="UP001299265"/>
    </source>
</evidence>
<evidence type="ECO:0000256" key="5">
    <source>
        <dbReference type="SAM" id="Phobius"/>
    </source>
</evidence>
<evidence type="ECO:0000313" key="6">
    <source>
        <dbReference type="EMBL" id="MCD2491558.1"/>
    </source>
</evidence>
<accession>A0AAP2RIN2</accession>
<feature type="transmembrane region" description="Helical" evidence="5">
    <location>
        <begin position="12"/>
        <end position="30"/>
    </location>
</feature>
<feature type="transmembrane region" description="Helical" evidence="5">
    <location>
        <begin position="59"/>
        <end position="78"/>
    </location>
</feature>
<name>A0AAP2RIN2_9FIRM</name>
<evidence type="ECO:0000256" key="1">
    <source>
        <dbReference type="ARBA" id="ARBA00004141"/>
    </source>
</evidence>
<comment type="caution">
    <text evidence="6">The sequence shown here is derived from an EMBL/GenBank/DDBJ whole genome shotgun (WGS) entry which is preliminary data.</text>
</comment>
<keyword evidence="7" id="KW-1185">Reference proteome</keyword>
<gene>
    <name evidence="6" type="ORF">LQE92_02805</name>
</gene>
<feature type="transmembrane region" description="Helical" evidence="5">
    <location>
        <begin position="35"/>
        <end position="53"/>
    </location>
</feature>
<dbReference type="AlphaFoldDB" id="A0AAP2RIN2"/>
<dbReference type="Pfam" id="PF02361">
    <property type="entry name" value="CbiQ"/>
    <property type="match status" value="1"/>
</dbReference>
<evidence type="ECO:0000256" key="3">
    <source>
        <dbReference type="ARBA" id="ARBA00022989"/>
    </source>
</evidence>
<keyword evidence="3 5" id="KW-1133">Transmembrane helix</keyword>
<protein>
    <submittedName>
        <fullName evidence="6">Energy-coupling factor transporter transmembrane protein EcfT</fullName>
    </submittedName>
</protein>
<dbReference type="CDD" id="cd16914">
    <property type="entry name" value="EcfT"/>
    <property type="match status" value="1"/>
</dbReference>
<dbReference type="EMBL" id="JAJNOR010000001">
    <property type="protein sequence ID" value="MCD2491558.1"/>
    <property type="molecule type" value="Genomic_DNA"/>
</dbReference>
<feature type="transmembrane region" description="Helical" evidence="5">
    <location>
        <begin position="122"/>
        <end position="141"/>
    </location>
</feature>